<proteinExistence type="predicted"/>
<keyword evidence="2" id="KW-1185">Reference proteome</keyword>
<comment type="caution">
    <text evidence="1">The sequence shown here is derived from an EMBL/GenBank/DDBJ whole genome shotgun (WGS) entry which is preliminary data.</text>
</comment>
<dbReference type="Proteomes" id="UP000220922">
    <property type="component" value="Unassembled WGS sequence"/>
</dbReference>
<dbReference type="AlphaFoldDB" id="A0A2H3L1M4"/>
<organism evidence="1 2">
    <name type="scientific">Candidatus Chloroploca asiatica</name>
    <dbReference type="NCBI Taxonomy" id="1506545"/>
    <lineage>
        <taxon>Bacteria</taxon>
        <taxon>Bacillati</taxon>
        <taxon>Chloroflexota</taxon>
        <taxon>Chloroflexia</taxon>
        <taxon>Chloroflexales</taxon>
        <taxon>Chloroflexineae</taxon>
        <taxon>Oscillochloridaceae</taxon>
        <taxon>Candidatus Chloroploca</taxon>
    </lineage>
</organism>
<dbReference type="EMBL" id="LYXE01000168">
    <property type="protein sequence ID" value="PDV97047.1"/>
    <property type="molecule type" value="Genomic_DNA"/>
</dbReference>
<evidence type="ECO:0000313" key="2">
    <source>
        <dbReference type="Proteomes" id="UP000220922"/>
    </source>
</evidence>
<reference evidence="1 2" key="1">
    <citation type="submission" date="2016-05" db="EMBL/GenBank/DDBJ databases">
        <authorList>
            <person name="Lavstsen T."/>
            <person name="Jespersen J.S."/>
        </authorList>
    </citation>
    <scope>NUCLEOTIDE SEQUENCE [LARGE SCALE GENOMIC DNA]</scope>
    <source>
        <strain evidence="1 2">B7-9</strain>
    </source>
</reference>
<gene>
    <name evidence="1" type="ORF">A9Q02_19590</name>
</gene>
<accession>A0A2H3L1M4</accession>
<name>A0A2H3L1M4_9CHLR</name>
<evidence type="ECO:0000313" key="1">
    <source>
        <dbReference type="EMBL" id="PDV97047.1"/>
    </source>
</evidence>
<sequence length="77" mass="8760">MLVPMPAQFSSLRFTPGISAHQRRDVRREALLVHRCSMLVALFALVALLEAEHVRNRFNCVEQVPQPTRPKSRPALV</sequence>
<protein>
    <submittedName>
        <fullName evidence="1">Uncharacterized protein</fullName>
    </submittedName>
</protein>